<feature type="domain" description="HTH araC/xylS-type" evidence="4">
    <location>
        <begin position="221"/>
        <end position="319"/>
    </location>
</feature>
<dbReference type="Pfam" id="PF12833">
    <property type="entry name" value="HTH_18"/>
    <property type="match status" value="1"/>
</dbReference>
<dbReference type="Gene3D" id="1.10.10.60">
    <property type="entry name" value="Homeodomain-like"/>
    <property type="match status" value="2"/>
</dbReference>
<protein>
    <submittedName>
        <fullName evidence="5">Helix-turn-helix domain-containing protein</fullName>
    </submittedName>
</protein>
<dbReference type="Proteomes" id="UP000468327">
    <property type="component" value="Unassembled WGS sequence"/>
</dbReference>
<evidence type="ECO:0000256" key="1">
    <source>
        <dbReference type="ARBA" id="ARBA00023015"/>
    </source>
</evidence>
<dbReference type="EMBL" id="WPOC01000010">
    <property type="protein sequence ID" value="MVN15262.1"/>
    <property type="molecule type" value="Genomic_DNA"/>
</dbReference>
<dbReference type="SUPFAM" id="SSF46689">
    <property type="entry name" value="Homeodomain-like"/>
    <property type="match status" value="2"/>
</dbReference>
<dbReference type="PANTHER" id="PTHR47893:SF1">
    <property type="entry name" value="REGULATORY PROTEIN PCHR"/>
    <property type="match status" value="1"/>
</dbReference>
<keyword evidence="1" id="KW-0805">Transcription regulation</keyword>
<dbReference type="GO" id="GO:0003700">
    <property type="term" value="F:DNA-binding transcription factor activity"/>
    <property type="evidence" value="ECO:0007669"/>
    <property type="project" value="InterPro"/>
</dbReference>
<comment type="caution">
    <text evidence="5">The sequence shown here is derived from an EMBL/GenBank/DDBJ whole genome shotgun (WGS) entry which is preliminary data.</text>
</comment>
<gene>
    <name evidence="5" type="ORF">GO738_07895</name>
</gene>
<evidence type="ECO:0000259" key="4">
    <source>
        <dbReference type="PROSITE" id="PS01124"/>
    </source>
</evidence>
<dbReference type="PANTHER" id="PTHR47893">
    <property type="entry name" value="REGULATORY PROTEIN PCHR"/>
    <property type="match status" value="1"/>
</dbReference>
<dbReference type="PROSITE" id="PS01124">
    <property type="entry name" value="HTH_ARAC_FAMILY_2"/>
    <property type="match status" value="1"/>
</dbReference>
<keyword evidence="2" id="KW-0238">DNA-binding</keyword>
<proteinExistence type="predicted"/>
<dbReference type="InterPro" id="IPR018060">
    <property type="entry name" value="HTH_AraC"/>
</dbReference>
<evidence type="ECO:0000313" key="6">
    <source>
        <dbReference type="Proteomes" id="UP000468327"/>
    </source>
</evidence>
<dbReference type="PROSITE" id="PS00041">
    <property type="entry name" value="HTH_ARAC_FAMILY_1"/>
    <property type="match status" value="1"/>
</dbReference>
<dbReference type="PRINTS" id="PR00032">
    <property type="entry name" value="HTHARAC"/>
</dbReference>
<dbReference type="SMART" id="SM00342">
    <property type="entry name" value="HTH_ARAC"/>
    <property type="match status" value="1"/>
</dbReference>
<organism evidence="5 6">
    <name type="scientific">Gordonibacter urolithinfaciens</name>
    <dbReference type="NCBI Taxonomy" id="1335613"/>
    <lineage>
        <taxon>Bacteria</taxon>
        <taxon>Bacillati</taxon>
        <taxon>Actinomycetota</taxon>
        <taxon>Coriobacteriia</taxon>
        <taxon>Eggerthellales</taxon>
        <taxon>Eggerthellaceae</taxon>
        <taxon>Gordonibacter</taxon>
    </lineage>
</organism>
<dbReference type="InterPro" id="IPR018062">
    <property type="entry name" value="HTH_AraC-typ_CS"/>
</dbReference>
<evidence type="ECO:0000256" key="3">
    <source>
        <dbReference type="ARBA" id="ARBA00023163"/>
    </source>
</evidence>
<evidence type="ECO:0000313" key="5">
    <source>
        <dbReference type="EMBL" id="MVN15262.1"/>
    </source>
</evidence>
<accession>A0A6N8IHP1</accession>
<dbReference type="InterPro" id="IPR053142">
    <property type="entry name" value="PchR_regulatory_protein"/>
</dbReference>
<dbReference type="InterPro" id="IPR020449">
    <property type="entry name" value="Tscrpt_reg_AraC-type_HTH"/>
</dbReference>
<dbReference type="InterPro" id="IPR009057">
    <property type="entry name" value="Homeodomain-like_sf"/>
</dbReference>
<evidence type="ECO:0000256" key="2">
    <source>
        <dbReference type="ARBA" id="ARBA00023125"/>
    </source>
</evidence>
<keyword evidence="6" id="KW-1185">Reference proteome</keyword>
<keyword evidence="3" id="KW-0804">Transcription</keyword>
<reference evidence="5 6" key="1">
    <citation type="submission" date="2019-11" db="EMBL/GenBank/DDBJ databases">
        <title>Whole genome shotgun sequencing (WGS) data from Adlercreutzia equolifaciens ResAG-91, Eggerthella lenta MRI-F36, MRI-F37, MRI-F40, ResAG-49, ResAG-88, ResAG-121, ResAG-145, and Gordonibacter sp. ResAG-5, ResAG-26, ResAG-43, ResAG-50, ResAG-59.</title>
        <authorList>
            <person name="Stoll D.A."/>
            <person name="Danylec N."/>
            <person name="Franz C.M.A.P."/>
            <person name="Huch M."/>
        </authorList>
    </citation>
    <scope>NUCLEOTIDE SEQUENCE [LARGE SCALE GENOMIC DNA]</scope>
    <source>
        <strain evidence="5 6">ResAG-59</strain>
    </source>
</reference>
<dbReference type="RefSeq" id="WP_157004965.1">
    <property type="nucleotide sequence ID" value="NZ_WPOC01000010.1"/>
</dbReference>
<dbReference type="GO" id="GO:0043565">
    <property type="term" value="F:sequence-specific DNA binding"/>
    <property type="evidence" value="ECO:0007669"/>
    <property type="project" value="InterPro"/>
</dbReference>
<name>A0A6N8IHP1_9ACTN</name>
<sequence>MDSLEKDLYGAAFRKWEISPSSKAHGYGPDGTFRTFENDFGEGEYWSYFRGNLFAINSFNMRFTKNFVLKYRCTEHLCIGFYDEIEGVTQRQGAPLSVGAISVYLGGEDEEYEAHVLEGASTKGTSITFSPDYYRTYLQNRFGNIKDIRRAFLEADGRRDMPDLINLLRKARSYKGTGIAAELFYEGVISEAVAIVVQRSSLYSKAHGAKRLSQEDRRAIDFICGYIASNLGGDLSCSRLAEELYIGQTKLKALFKAATGTSPSLYVARERMEEASKLLVETDSTIAEIGRMVGYTKPGAFTEAFRKNKGCTPMQFRRQRWPNSSEQYAQGGTACRNSAL</sequence>
<dbReference type="AlphaFoldDB" id="A0A6N8IHP1"/>